<dbReference type="Pfam" id="PF00158">
    <property type="entry name" value="Sigma54_activat"/>
    <property type="match status" value="1"/>
</dbReference>
<dbReference type="PROSITE" id="PS00676">
    <property type="entry name" value="SIGMA54_INTERACT_2"/>
    <property type="match status" value="1"/>
</dbReference>
<keyword evidence="6" id="KW-0597">Phosphoprotein</keyword>
<evidence type="ECO:0000256" key="2">
    <source>
        <dbReference type="ARBA" id="ARBA00022840"/>
    </source>
</evidence>
<dbReference type="InterPro" id="IPR003593">
    <property type="entry name" value="AAA+_ATPase"/>
</dbReference>
<dbReference type="Pfam" id="PF00072">
    <property type="entry name" value="Response_reg"/>
    <property type="match status" value="1"/>
</dbReference>
<feature type="domain" description="Sigma-54 factor interaction" evidence="7">
    <location>
        <begin position="145"/>
        <end position="376"/>
    </location>
</feature>
<keyword evidence="1" id="KW-0547">Nucleotide-binding</keyword>
<dbReference type="FunFam" id="3.40.50.300:FF:000006">
    <property type="entry name" value="DNA-binding transcriptional regulator NtrC"/>
    <property type="match status" value="1"/>
</dbReference>
<evidence type="ECO:0000256" key="3">
    <source>
        <dbReference type="ARBA" id="ARBA00023015"/>
    </source>
</evidence>
<dbReference type="InterPro" id="IPR058031">
    <property type="entry name" value="AAA_lid_NorR"/>
</dbReference>
<dbReference type="GO" id="GO:0006355">
    <property type="term" value="P:regulation of DNA-templated transcription"/>
    <property type="evidence" value="ECO:0007669"/>
    <property type="project" value="InterPro"/>
</dbReference>
<sequence length="422" mass="48042">MQENKPVILIAEDEAKTRKILKINLQSRYKIILAENGRQAMEYLQRETVHLILTDLKMPEAGGIELLNYVNKKFRQIPVIIITAFGTVENAVQAMKSGAYDYILKPIKIEELETTIEKALKYAFLLTENVKLKNRLKSYESASEIITVNPKMLTLLETAKQVAQTSATVLIQGESGTGKMLLARALHNLSDRADQPFVEINCGAIPRELLESELFGHEKGAFTGAVKSKQGKFELAHGGTLFLDEIGELPLDLQVKLLHILENQTFTRVGGTRLISTDARIVTATNRNLQEEVAQSNFRQDLYYRLRVVLLEIPPLRERKEDIPILINHFIKKHRHLNRQTQGDIEVTDEAMEILKNYPWPGNIRELENVIQQALIFSKDGKIVPELLPVEIRQDEVNIPLTKEELQAERLRRTEAIISDLE</sequence>
<dbReference type="InterPro" id="IPR001789">
    <property type="entry name" value="Sig_transdc_resp-reg_receiver"/>
</dbReference>
<dbReference type="EMBL" id="DROD01000539">
    <property type="protein sequence ID" value="HHJ53209.1"/>
    <property type="molecule type" value="Genomic_DNA"/>
</dbReference>
<evidence type="ECO:0000256" key="4">
    <source>
        <dbReference type="ARBA" id="ARBA00023125"/>
    </source>
</evidence>
<dbReference type="GO" id="GO:0000160">
    <property type="term" value="P:phosphorelay signal transduction system"/>
    <property type="evidence" value="ECO:0007669"/>
    <property type="project" value="InterPro"/>
</dbReference>
<dbReference type="SMART" id="SM00382">
    <property type="entry name" value="AAA"/>
    <property type="match status" value="1"/>
</dbReference>
<keyword evidence="4" id="KW-0238">DNA-binding</keyword>
<dbReference type="SUPFAM" id="SSF52540">
    <property type="entry name" value="P-loop containing nucleoside triphosphate hydrolases"/>
    <property type="match status" value="1"/>
</dbReference>
<name>A0A7V5PQ41_CALAY</name>
<dbReference type="PANTHER" id="PTHR32071">
    <property type="entry name" value="TRANSCRIPTIONAL REGULATORY PROTEIN"/>
    <property type="match status" value="1"/>
</dbReference>
<keyword evidence="3" id="KW-0805">Transcription regulation</keyword>
<proteinExistence type="predicted"/>
<keyword evidence="5" id="KW-0804">Transcription</keyword>
<dbReference type="InterPro" id="IPR027417">
    <property type="entry name" value="P-loop_NTPase"/>
</dbReference>
<comment type="caution">
    <text evidence="9">The sequence shown here is derived from an EMBL/GenBank/DDBJ whole genome shotgun (WGS) entry which is preliminary data.</text>
</comment>
<reference evidence="9" key="1">
    <citation type="journal article" date="2020" name="mSystems">
        <title>Genome- and Community-Level Interaction Insights into Carbon Utilization and Element Cycling Functions of Hydrothermarchaeota in Hydrothermal Sediment.</title>
        <authorList>
            <person name="Zhou Z."/>
            <person name="Liu Y."/>
            <person name="Xu W."/>
            <person name="Pan J."/>
            <person name="Luo Z.H."/>
            <person name="Li M."/>
        </authorList>
    </citation>
    <scope>NUCLEOTIDE SEQUENCE [LARGE SCALE GENOMIC DNA]</scope>
    <source>
        <strain evidence="9">HyVt-527</strain>
    </source>
</reference>
<dbReference type="InterPro" id="IPR025943">
    <property type="entry name" value="Sigma_54_int_dom_ATP-bd_2"/>
</dbReference>
<dbReference type="InterPro" id="IPR002078">
    <property type="entry name" value="Sigma_54_int"/>
</dbReference>
<dbReference type="InterPro" id="IPR025944">
    <property type="entry name" value="Sigma_54_int_dom_CS"/>
</dbReference>
<feature type="domain" description="Response regulatory" evidence="8">
    <location>
        <begin position="7"/>
        <end position="120"/>
    </location>
</feature>
<keyword evidence="2" id="KW-0067">ATP-binding</keyword>
<feature type="non-terminal residue" evidence="9">
    <location>
        <position position="422"/>
    </location>
</feature>
<dbReference type="SUPFAM" id="SSF52172">
    <property type="entry name" value="CheY-like"/>
    <property type="match status" value="1"/>
</dbReference>
<accession>A0A7V5PQ41</accession>
<dbReference type="InterPro" id="IPR025662">
    <property type="entry name" value="Sigma_54_int_dom_ATP-bd_1"/>
</dbReference>
<dbReference type="SMART" id="SM00448">
    <property type="entry name" value="REC"/>
    <property type="match status" value="1"/>
</dbReference>
<feature type="modified residue" description="4-aspartylphosphate" evidence="6">
    <location>
        <position position="55"/>
    </location>
</feature>
<dbReference type="PROSITE" id="PS00688">
    <property type="entry name" value="SIGMA54_INTERACT_3"/>
    <property type="match status" value="1"/>
</dbReference>
<dbReference type="PROSITE" id="PS00675">
    <property type="entry name" value="SIGMA54_INTERACT_1"/>
    <property type="match status" value="1"/>
</dbReference>
<dbReference type="InterPro" id="IPR011006">
    <property type="entry name" value="CheY-like_superfamily"/>
</dbReference>
<dbReference type="Gene3D" id="3.40.50.2300">
    <property type="match status" value="1"/>
</dbReference>
<evidence type="ECO:0000313" key="9">
    <source>
        <dbReference type="EMBL" id="HHJ53209.1"/>
    </source>
</evidence>
<evidence type="ECO:0000259" key="8">
    <source>
        <dbReference type="PROSITE" id="PS50110"/>
    </source>
</evidence>
<dbReference type="Pfam" id="PF25601">
    <property type="entry name" value="AAA_lid_14"/>
    <property type="match status" value="1"/>
</dbReference>
<evidence type="ECO:0000256" key="5">
    <source>
        <dbReference type="ARBA" id="ARBA00023163"/>
    </source>
</evidence>
<dbReference type="Proteomes" id="UP000886124">
    <property type="component" value="Unassembled WGS sequence"/>
</dbReference>
<evidence type="ECO:0000259" key="7">
    <source>
        <dbReference type="PROSITE" id="PS50045"/>
    </source>
</evidence>
<dbReference type="CDD" id="cd00009">
    <property type="entry name" value="AAA"/>
    <property type="match status" value="1"/>
</dbReference>
<dbReference type="PROSITE" id="PS50045">
    <property type="entry name" value="SIGMA54_INTERACT_4"/>
    <property type="match status" value="1"/>
</dbReference>
<dbReference type="Gene3D" id="1.10.8.60">
    <property type="match status" value="1"/>
</dbReference>
<gene>
    <name evidence="9" type="ORF">ENJ89_08460</name>
</gene>
<evidence type="ECO:0000256" key="1">
    <source>
        <dbReference type="ARBA" id="ARBA00022741"/>
    </source>
</evidence>
<dbReference type="Gene3D" id="3.40.50.300">
    <property type="entry name" value="P-loop containing nucleotide triphosphate hydrolases"/>
    <property type="match status" value="1"/>
</dbReference>
<dbReference type="GO" id="GO:0005524">
    <property type="term" value="F:ATP binding"/>
    <property type="evidence" value="ECO:0007669"/>
    <property type="project" value="UniProtKB-KW"/>
</dbReference>
<dbReference type="AlphaFoldDB" id="A0A7V5PQ41"/>
<organism evidence="9">
    <name type="scientific">Caldithrix abyssi</name>
    <dbReference type="NCBI Taxonomy" id="187145"/>
    <lineage>
        <taxon>Bacteria</taxon>
        <taxon>Pseudomonadati</taxon>
        <taxon>Calditrichota</taxon>
        <taxon>Calditrichia</taxon>
        <taxon>Calditrichales</taxon>
        <taxon>Calditrichaceae</taxon>
        <taxon>Caldithrix</taxon>
    </lineage>
</organism>
<dbReference type="CDD" id="cd17536">
    <property type="entry name" value="REC_YesN-like"/>
    <property type="match status" value="1"/>
</dbReference>
<protein>
    <submittedName>
        <fullName evidence="9">Sigma-54-dependent Fis family transcriptional regulator</fullName>
    </submittedName>
</protein>
<dbReference type="GO" id="GO:0003677">
    <property type="term" value="F:DNA binding"/>
    <property type="evidence" value="ECO:0007669"/>
    <property type="project" value="UniProtKB-KW"/>
</dbReference>
<dbReference type="PROSITE" id="PS50110">
    <property type="entry name" value="RESPONSE_REGULATORY"/>
    <property type="match status" value="1"/>
</dbReference>
<evidence type="ECO:0000256" key="6">
    <source>
        <dbReference type="PROSITE-ProRule" id="PRU00169"/>
    </source>
</evidence>